<feature type="transmembrane region" description="Helical" evidence="1">
    <location>
        <begin position="69"/>
        <end position="98"/>
    </location>
</feature>
<organism evidence="2 3">
    <name type="scientific">Blepharisma stoltei</name>
    <dbReference type="NCBI Taxonomy" id="1481888"/>
    <lineage>
        <taxon>Eukaryota</taxon>
        <taxon>Sar</taxon>
        <taxon>Alveolata</taxon>
        <taxon>Ciliophora</taxon>
        <taxon>Postciliodesmatophora</taxon>
        <taxon>Heterotrichea</taxon>
        <taxon>Heterotrichida</taxon>
        <taxon>Blepharismidae</taxon>
        <taxon>Blepharisma</taxon>
    </lineage>
</organism>
<comment type="caution">
    <text evidence="2">The sequence shown here is derived from an EMBL/GenBank/DDBJ whole genome shotgun (WGS) entry which is preliminary data.</text>
</comment>
<dbReference type="EMBL" id="CAJZBQ010000047">
    <property type="protein sequence ID" value="CAG9329285.1"/>
    <property type="molecule type" value="Genomic_DNA"/>
</dbReference>
<dbReference type="AlphaFoldDB" id="A0AAU9JUK4"/>
<accession>A0AAU9JUK4</accession>
<keyword evidence="1" id="KW-0812">Transmembrane</keyword>
<dbReference type="Proteomes" id="UP001162131">
    <property type="component" value="Unassembled WGS sequence"/>
</dbReference>
<keyword evidence="1" id="KW-0472">Membrane</keyword>
<name>A0AAU9JUK4_9CILI</name>
<proteinExistence type="predicted"/>
<reference evidence="2" key="1">
    <citation type="submission" date="2021-09" db="EMBL/GenBank/DDBJ databases">
        <authorList>
            <consortium name="AG Swart"/>
            <person name="Singh M."/>
            <person name="Singh A."/>
            <person name="Seah K."/>
            <person name="Emmerich C."/>
        </authorList>
    </citation>
    <scope>NUCLEOTIDE SEQUENCE</scope>
    <source>
        <strain evidence="2">ATCC30299</strain>
    </source>
</reference>
<keyword evidence="1" id="KW-1133">Transmembrane helix</keyword>
<evidence type="ECO:0000313" key="3">
    <source>
        <dbReference type="Proteomes" id="UP001162131"/>
    </source>
</evidence>
<protein>
    <recommendedName>
        <fullName evidence="4">Transmembrane protein</fullName>
    </recommendedName>
</protein>
<gene>
    <name evidence="2" type="ORF">BSTOLATCC_MIC48109</name>
</gene>
<evidence type="ECO:0000256" key="1">
    <source>
        <dbReference type="SAM" id="Phobius"/>
    </source>
</evidence>
<sequence length="133" mass="15519">MKFLIDLGETEERFDWLQTKEIKVEDLNEVRWALRRAIWGSFLGGFSIYSSLSWYRWKGGFKHYERDKVGSMIVSITLPIVGLTSSVVIFAAGLYFFFKTTDRMYFKYKQLEEFQSEGISNNQPITDTAAIES</sequence>
<feature type="transmembrane region" description="Helical" evidence="1">
    <location>
        <begin position="37"/>
        <end position="57"/>
    </location>
</feature>
<evidence type="ECO:0008006" key="4">
    <source>
        <dbReference type="Google" id="ProtNLM"/>
    </source>
</evidence>
<keyword evidence="3" id="KW-1185">Reference proteome</keyword>
<evidence type="ECO:0000313" key="2">
    <source>
        <dbReference type="EMBL" id="CAG9329285.1"/>
    </source>
</evidence>